<dbReference type="InterPro" id="IPR020833">
    <property type="entry name" value="LipOase_Fe_BS"/>
</dbReference>
<dbReference type="SUPFAM" id="SSF49723">
    <property type="entry name" value="Lipase/lipooxygenase domain (PLAT/LH2 domain)"/>
    <property type="match status" value="1"/>
</dbReference>
<dbReference type="InterPro" id="IPR001246">
    <property type="entry name" value="LipOase_plant"/>
</dbReference>
<dbReference type="InterPro" id="IPR027433">
    <property type="entry name" value="Lipoxygenase_dom_3"/>
</dbReference>
<evidence type="ECO:0000256" key="13">
    <source>
        <dbReference type="RuleBase" id="RU003974"/>
    </source>
</evidence>
<dbReference type="FunFam" id="1.20.245.10:FF:000002">
    <property type="entry name" value="Lipoxygenase"/>
    <property type="match status" value="1"/>
</dbReference>
<evidence type="ECO:0000256" key="2">
    <source>
        <dbReference type="ARBA" id="ARBA00009419"/>
    </source>
</evidence>
<evidence type="ECO:0000256" key="8">
    <source>
        <dbReference type="ARBA" id="ARBA00023002"/>
    </source>
</evidence>
<comment type="cofactor">
    <cofactor evidence="1 13">
        <name>Fe cation</name>
        <dbReference type="ChEBI" id="CHEBI:24875"/>
    </cofactor>
</comment>
<keyword evidence="3" id="KW-0444">Lipid biosynthesis</keyword>
<evidence type="ECO:0000259" key="17">
    <source>
        <dbReference type="PROSITE" id="PS51393"/>
    </source>
</evidence>
<dbReference type="GO" id="GO:0006633">
    <property type="term" value="P:fatty acid biosynthetic process"/>
    <property type="evidence" value="ECO:0007669"/>
    <property type="project" value="UniProtKB-KW"/>
</dbReference>
<dbReference type="GO" id="GO:0031408">
    <property type="term" value="P:oxylipin biosynthetic process"/>
    <property type="evidence" value="ECO:0007669"/>
    <property type="project" value="UniProtKB-KW"/>
</dbReference>
<evidence type="ECO:0000256" key="1">
    <source>
        <dbReference type="ARBA" id="ARBA00001962"/>
    </source>
</evidence>
<dbReference type="Proteomes" id="UP000237000">
    <property type="component" value="Unassembled WGS sequence"/>
</dbReference>
<dbReference type="PROSITE" id="PS00711">
    <property type="entry name" value="LIPOXYGENASE_1"/>
    <property type="match status" value="1"/>
</dbReference>
<comment type="caution">
    <text evidence="12">Lacks conserved residue(s) required for the propagation of feature annotation.</text>
</comment>
<evidence type="ECO:0000313" key="18">
    <source>
        <dbReference type="EMBL" id="PON65949.1"/>
    </source>
</evidence>
<evidence type="ECO:0000256" key="10">
    <source>
        <dbReference type="ARBA" id="ARBA00023098"/>
    </source>
</evidence>
<dbReference type="GO" id="GO:0034440">
    <property type="term" value="P:lipid oxidation"/>
    <property type="evidence" value="ECO:0007669"/>
    <property type="project" value="InterPro"/>
</dbReference>
<dbReference type="SMART" id="SM00308">
    <property type="entry name" value="LH2"/>
    <property type="match status" value="1"/>
</dbReference>
<dbReference type="PRINTS" id="PR00468">
    <property type="entry name" value="PLTLPOXGNASE"/>
</dbReference>
<evidence type="ECO:0000256" key="5">
    <source>
        <dbReference type="ARBA" id="ARBA00022767"/>
    </source>
</evidence>
<dbReference type="STRING" id="63057.A0A2P5CY26"/>
<dbReference type="Gene3D" id="4.10.372.10">
    <property type="entry name" value="Lipoxygenase-1, Domain 3"/>
    <property type="match status" value="1"/>
</dbReference>
<dbReference type="OrthoDB" id="407298at2759"/>
<feature type="coiled-coil region" evidence="14">
    <location>
        <begin position="767"/>
        <end position="798"/>
    </location>
</feature>
<dbReference type="PRINTS" id="PR00087">
    <property type="entry name" value="LIPOXYGENASE"/>
</dbReference>
<dbReference type="InterPro" id="IPR036392">
    <property type="entry name" value="PLAT/LH2_dom_sf"/>
</dbReference>
<dbReference type="GO" id="GO:0046872">
    <property type="term" value="F:metal ion binding"/>
    <property type="evidence" value="ECO:0007669"/>
    <property type="project" value="UniProtKB-KW"/>
</dbReference>
<evidence type="ECO:0000313" key="19">
    <source>
        <dbReference type="Proteomes" id="UP000237000"/>
    </source>
</evidence>
<dbReference type="PROSITE" id="PS50095">
    <property type="entry name" value="PLAT"/>
    <property type="match status" value="1"/>
</dbReference>
<dbReference type="InterPro" id="IPR036226">
    <property type="entry name" value="LipOase_C_sf"/>
</dbReference>
<keyword evidence="4 13" id="KW-0479">Metal-binding</keyword>
<evidence type="ECO:0000256" key="9">
    <source>
        <dbReference type="ARBA" id="ARBA00023004"/>
    </source>
</evidence>
<accession>A0A2P5CY26</accession>
<evidence type="ECO:0000259" key="16">
    <source>
        <dbReference type="PROSITE" id="PS50095"/>
    </source>
</evidence>
<keyword evidence="7 13" id="KW-0223">Dioxygenase</keyword>
<dbReference type="Pfam" id="PF00305">
    <property type="entry name" value="Lipoxygenase"/>
    <property type="match status" value="1"/>
</dbReference>
<evidence type="ECO:0000256" key="12">
    <source>
        <dbReference type="PROSITE-ProRule" id="PRU00152"/>
    </source>
</evidence>
<dbReference type="Gene3D" id="4.10.375.10">
    <property type="entry name" value="Lipoxygenase-1, Domain 2"/>
    <property type="match status" value="1"/>
</dbReference>
<keyword evidence="10" id="KW-0443">Lipid metabolism</keyword>
<dbReference type="InterPro" id="IPR013819">
    <property type="entry name" value="LipOase_C"/>
</dbReference>
<dbReference type="PANTHER" id="PTHR11771">
    <property type="entry name" value="LIPOXYGENASE"/>
    <property type="match status" value="1"/>
</dbReference>
<dbReference type="EMBL" id="JXTC01000316">
    <property type="protein sequence ID" value="PON65949.1"/>
    <property type="molecule type" value="Genomic_DNA"/>
</dbReference>
<sequence>MLQSKRSVIKGEIVVVRSYGQPSGSARSSSVQIFSASTLDPKTGNGKLSEQAYLRSGKTRTRNDEKIITYTFEFRVEPDFGFPGAVLIKNQHKKQRFFLQSASLKTPNNEIIQFDCNSWVYPVKVTKTGRIFFSNNKYLPNQTPEALLELRKKELIGLKGNGRRERKEWDRIYDYDFYNDLGNPDKGPEYIRPVLGGSDSNPYPRRFRTSRPPSIADPSTERPPDMFDLNMNVPPDERFSSKKLAEFISSSIQAVNYCVIQKAESLSRQEPNTFKSFDEVHFKYCGNRREVHVEGWFQKKLKNVLPAKLFKEVANTRKKNPLTFSSPQIIAENEWAWKNDEEFARQMLAGTNPARIRSLEIFPPESQNGVMSSIQQSDIEHNLDGLTLAQAINQWRIFILDHHDYLMPFLNRINRNGVCVFASRTLLFQKSDETLKPLVIELSLPGFYEGQELSRVFVPATGGEERALWQCAKAHVTANDSAYHQLISHWLQTHAVVEPFIVATRRQLSVMHPVHWLLHPHFKDTLHVNALARTIVINSGGILEKTLFSAELSVELSAELYKEWRFDEQALPVDLLKRGMAIEDEDPDNPTGVKLLIKDYPYGADGLEIWTAIKTWVSDFCTLFYADDDFVVSDEEVQAWWSEIRNVGHGDKRDKTWWYKMTTLSDLIEALTTLIWIASALHASVNFGQYDYAGYPLNRPTLCRRFIPMEGTFAYAEFLKDPDQYYLNMLPGRLETSLSVALVAVLSCHASDEVYLGQRSLPVSINNEEVHQKFEKFNKELREIEKRITQRNANLNLKNRRGPAGIPYQLLYPDTSKVESRGGITGKGIPNSISI</sequence>
<name>A0A2P5CY26_TREOI</name>
<evidence type="ECO:0000256" key="3">
    <source>
        <dbReference type="ARBA" id="ARBA00022516"/>
    </source>
</evidence>
<protein>
    <submittedName>
        <fullName evidence="18">Lipoxygenase</fullName>
    </submittedName>
</protein>
<gene>
    <name evidence="18" type="ORF">TorRG33x02_269480</name>
</gene>
<feature type="domain" description="Lipoxygenase" evidence="17">
    <location>
        <begin position="137"/>
        <end position="835"/>
    </location>
</feature>
<dbReference type="Gene3D" id="3.10.450.60">
    <property type="match status" value="1"/>
</dbReference>
<dbReference type="GO" id="GO:0016702">
    <property type="term" value="F:oxidoreductase activity, acting on single donors with incorporation of molecular oxygen, incorporation of two atoms of oxygen"/>
    <property type="evidence" value="ECO:0007669"/>
    <property type="project" value="InterPro"/>
</dbReference>
<proteinExistence type="inferred from homology"/>
<reference evidence="19" key="1">
    <citation type="submission" date="2016-06" db="EMBL/GenBank/DDBJ databases">
        <title>Parallel loss of symbiosis genes in relatives of nitrogen-fixing non-legume Parasponia.</title>
        <authorList>
            <person name="Van Velzen R."/>
            <person name="Holmer R."/>
            <person name="Bu F."/>
            <person name="Rutten L."/>
            <person name="Van Zeijl A."/>
            <person name="Liu W."/>
            <person name="Santuari L."/>
            <person name="Cao Q."/>
            <person name="Sharma T."/>
            <person name="Shen D."/>
            <person name="Roswanjaya Y."/>
            <person name="Wardhani T."/>
            <person name="Kalhor M.S."/>
            <person name="Jansen J."/>
            <person name="Van den Hoogen J."/>
            <person name="Gungor B."/>
            <person name="Hartog M."/>
            <person name="Hontelez J."/>
            <person name="Verver J."/>
            <person name="Yang W.-C."/>
            <person name="Schijlen E."/>
            <person name="Repin R."/>
            <person name="Schilthuizen M."/>
            <person name="Schranz E."/>
            <person name="Heidstra R."/>
            <person name="Miyata K."/>
            <person name="Fedorova E."/>
            <person name="Kohlen W."/>
            <person name="Bisseling T."/>
            <person name="Smit S."/>
            <person name="Geurts R."/>
        </authorList>
    </citation>
    <scope>NUCLEOTIDE SEQUENCE [LARGE SCALE GENOMIC DNA]</scope>
    <source>
        <strain evidence="19">cv. RG33-2</strain>
    </source>
</reference>
<keyword evidence="5" id="KW-0925">Oxylipin biosynthesis</keyword>
<organism evidence="18 19">
    <name type="scientific">Trema orientale</name>
    <name type="common">Charcoal tree</name>
    <name type="synonym">Celtis orientalis</name>
    <dbReference type="NCBI Taxonomy" id="63057"/>
    <lineage>
        <taxon>Eukaryota</taxon>
        <taxon>Viridiplantae</taxon>
        <taxon>Streptophyta</taxon>
        <taxon>Embryophyta</taxon>
        <taxon>Tracheophyta</taxon>
        <taxon>Spermatophyta</taxon>
        <taxon>Magnoliopsida</taxon>
        <taxon>eudicotyledons</taxon>
        <taxon>Gunneridae</taxon>
        <taxon>Pentapetalae</taxon>
        <taxon>rosids</taxon>
        <taxon>fabids</taxon>
        <taxon>Rosales</taxon>
        <taxon>Cannabaceae</taxon>
        <taxon>Trema</taxon>
    </lineage>
</organism>
<dbReference type="SUPFAM" id="SSF48484">
    <property type="entry name" value="Lipoxigenase"/>
    <property type="match status" value="1"/>
</dbReference>
<keyword evidence="11" id="KW-0275">Fatty acid biosynthesis</keyword>
<dbReference type="Gene3D" id="1.20.245.10">
    <property type="entry name" value="Lipoxygenase-1, Domain 5"/>
    <property type="match status" value="1"/>
</dbReference>
<evidence type="ECO:0000256" key="4">
    <source>
        <dbReference type="ARBA" id="ARBA00022723"/>
    </source>
</evidence>
<comment type="caution">
    <text evidence="18">The sequence shown here is derived from an EMBL/GenBank/DDBJ whole genome shotgun (WGS) entry which is preliminary data.</text>
</comment>
<keyword evidence="19" id="KW-1185">Reference proteome</keyword>
<keyword evidence="9 13" id="KW-0408">Iron</keyword>
<evidence type="ECO:0000256" key="11">
    <source>
        <dbReference type="ARBA" id="ARBA00023160"/>
    </source>
</evidence>
<dbReference type="InterPro" id="IPR000907">
    <property type="entry name" value="LipOase"/>
</dbReference>
<evidence type="ECO:0000256" key="15">
    <source>
        <dbReference type="SAM" id="MobiDB-lite"/>
    </source>
</evidence>
<comment type="similarity">
    <text evidence="2 13">Belongs to the lipoxygenase family.</text>
</comment>
<feature type="domain" description="PLAT" evidence="16">
    <location>
        <begin position="9"/>
        <end position="134"/>
    </location>
</feature>
<keyword evidence="6" id="KW-0276">Fatty acid metabolism</keyword>
<dbReference type="InParanoid" id="A0A2P5CY26"/>
<dbReference type="AlphaFoldDB" id="A0A2P5CY26"/>
<feature type="region of interest" description="Disordered" evidence="15">
    <location>
        <begin position="199"/>
        <end position="226"/>
    </location>
</feature>
<keyword evidence="14" id="KW-0175">Coiled coil</keyword>
<dbReference type="Pfam" id="PF01477">
    <property type="entry name" value="PLAT"/>
    <property type="match status" value="1"/>
</dbReference>
<dbReference type="InterPro" id="IPR001024">
    <property type="entry name" value="PLAT/LH2_dom"/>
</dbReference>
<evidence type="ECO:0000256" key="7">
    <source>
        <dbReference type="ARBA" id="ARBA00022964"/>
    </source>
</evidence>
<evidence type="ECO:0000256" key="14">
    <source>
        <dbReference type="SAM" id="Coils"/>
    </source>
</evidence>
<dbReference type="Gene3D" id="2.60.60.20">
    <property type="entry name" value="PLAT/LH2 domain"/>
    <property type="match status" value="1"/>
</dbReference>
<evidence type="ECO:0000256" key="6">
    <source>
        <dbReference type="ARBA" id="ARBA00022832"/>
    </source>
</evidence>
<dbReference type="PROSITE" id="PS51393">
    <property type="entry name" value="LIPOXYGENASE_3"/>
    <property type="match status" value="1"/>
</dbReference>
<keyword evidence="8 13" id="KW-0560">Oxidoreductase</keyword>